<dbReference type="KEGG" id="csty:KN1_25100"/>
<evidence type="ECO:0000313" key="1">
    <source>
        <dbReference type="EMBL" id="BCU71213.1"/>
    </source>
</evidence>
<reference evidence="1 2" key="1">
    <citation type="submission" date="2021-04" db="EMBL/GenBank/DDBJ databases">
        <title>Complete genome sequence of Stygiolobus sp. KN-1.</title>
        <authorList>
            <person name="Nakamura K."/>
            <person name="Sakai H."/>
            <person name="Kurosawa N."/>
        </authorList>
    </citation>
    <scope>NUCLEOTIDE SEQUENCE [LARGE SCALE GENOMIC DNA]</scope>
    <source>
        <strain evidence="1 2">KN-1</strain>
    </source>
</reference>
<dbReference type="AlphaFoldDB" id="A0A8D5U982"/>
<dbReference type="Proteomes" id="UP000825123">
    <property type="component" value="Chromosome"/>
</dbReference>
<organism evidence="1 2">
    <name type="scientific">Stygiolobus caldivivus</name>
    <dbReference type="NCBI Taxonomy" id="2824673"/>
    <lineage>
        <taxon>Archaea</taxon>
        <taxon>Thermoproteota</taxon>
        <taxon>Thermoprotei</taxon>
        <taxon>Sulfolobales</taxon>
        <taxon>Sulfolobaceae</taxon>
        <taxon>Stygiolobus</taxon>
    </lineage>
</organism>
<evidence type="ECO:0000313" key="2">
    <source>
        <dbReference type="Proteomes" id="UP000825123"/>
    </source>
</evidence>
<protein>
    <submittedName>
        <fullName evidence="1">Uncharacterized protein</fullName>
    </submittedName>
</protein>
<keyword evidence="2" id="KW-1185">Reference proteome</keyword>
<gene>
    <name evidence="1" type="ORF">KN1_25100</name>
</gene>
<sequence length="107" mass="11823">MFELEYVVLPSDPSNVLRSTYALELIEKDLREVCNVVKAGASLLCAPSTDTLIVVFTSFNEGRQLNIHIKAQSINSQSLVNLLSKIGSRLREQGYVMTLATSSSIFK</sequence>
<name>A0A8D5U982_9CREN</name>
<accession>A0A8D5U982</accession>
<dbReference type="EMBL" id="AP024597">
    <property type="protein sequence ID" value="BCU71213.1"/>
    <property type="molecule type" value="Genomic_DNA"/>
</dbReference>
<proteinExistence type="predicted"/>